<feature type="signal peptide" evidence="1">
    <location>
        <begin position="1"/>
        <end position="17"/>
    </location>
</feature>
<proteinExistence type="predicted"/>
<dbReference type="PRINTS" id="PR00837">
    <property type="entry name" value="V5TPXLIKE"/>
</dbReference>
<dbReference type="Gene3D" id="3.40.33.10">
    <property type="entry name" value="CAP"/>
    <property type="match status" value="1"/>
</dbReference>
<sequence>MKFTIASLIALATFAAATPTKRDQFSDQALSSHNSARAHYGAQPLKYDNNLAAGAASYAGQCHWGHSGGNFGENLYATSGSGGNIQGAVNSWVGESSKYDYNHPGFSAATGHFTQVVWKATTTLGCGTHHCTTGSPFGSGDWTYIVCRYTPPGNFLGQFPQNVGRPQ</sequence>
<dbReference type="GO" id="GO:0005576">
    <property type="term" value="C:extracellular region"/>
    <property type="evidence" value="ECO:0007669"/>
    <property type="project" value="InterPro"/>
</dbReference>
<dbReference type="InterPro" id="IPR035940">
    <property type="entry name" value="CAP_sf"/>
</dbReference>
<protein>
    <submittedName>
        <fullName evidence="3">PR-1-like protein</fullName>
    </submittedName>
</protein>
<dbReference type="SUPFAM" id="SSF55797">
    <property type="entry name" value="PR-1-like"/>
    <property type="match status" value="1"/>
</dbReference>
<feature type="domain" description="SCP" evidence="2">
    <location>
        <begin position="24"/>
        <end position="157"/>
    </location>
</feature>
<dbReference type="InterPro" id="IPR014044">
    <property type="entry name" value="CAP_dom"/>
</dbReference>
<dbReference type="Proteomes" id="UP000807342">
    <property type="component" value="Unassembled WGS sequence"/>
</dbReference>
<dbReference type="InterPro" id="IPR001283">
    <property type="entry name" value="CRISP-related"/>
</dbReference>
<name>A0A9P5X1S3_9AGAR</name>
<dbReference type="OrthoDB" id="337038at2759"/>
<evidence type="ECO:0000256" key="1">
    <source>
        <dbReference type="SAM" id="SignalP"/>
    </source>
</evidence>
<evidence type="ECO:0000313" key="4">
    <source>
        <dbReference type="Proteomes" id="UP000807342"/>
    </source>
</evidence>
<dbReference type="PROSITE" id="PS01009">
    <property type="entry name" value="CRISP_1"/>
    <property type="match status" value="1"/>
</dbReference>
<reference evidence="3" key="1">
    <citation type="submission" date="2020-11" db="EMBL/GenBank/DDBJ databases">
        <authorList>
            <consortium name="DOE Joint Genome Institute"/>
            <person name="Ahrendt S."/>
            <person name="Riley R."/>
            <person name="Andreopoulos W."/>
            <person name="Labutti K."/>
            <person name="Pangilinan J."/>
            <person name="Ruiz-Duenas F.J."/>
            <person name="Barrasa J.M."/>
            <person name="Sanchez-Garcia M."/>
            <person name="Camarero S."/>
            <person name="Miyauchi S."/>
            <person name="Serrano A."/>
            <person name="Linde D."/>
            <person name="Babiker R."/>
            <person name="Drula E."/>
            <person name="Ayuso-Fernandez I."/>
            <person name="Pacheco R."/>
            <person name="Padilla G."/>
            <person name="Ferreira P."/>
            <person name="Barriuso J."/>
            <person name="Kellner H."/>
            <person name="Castanera R."/>
            <person name="Alfaro M."/>
            <person name="Ramirez L."/>
            <person name="Pisabarro A.G."/>
            <person name="Kuo A."/>
            <person name="Tritt A."/>
            <person name="Lipzen A."/>
            <person name="He G."/>
            <person name="Yan M."/>
            <person name="Ng V."/>
            <person name="Cullen D."/>
            <person name="Martin F."/>
            <person name="Rosso M.-N."/>
            <person name="Henrissat B."/>
            <person name="Hibbett D."/>
            <person name="Martinez A.T."/>
            <person name="Grigoriev I.V."/>
        </authorList>
    </citation>
    <scope>NUCLEOTIDE SEQUENCE</scope>
    <source>
        <strain evidence="3">MF-IS2</strain>
    </source>
</reference>
<evidence type="ECO:0000259" key="2">
    <source>
        <dbReference type="SMART" id="SM00198"/>
    </source>
</evidence>
<comment type="caution">
    <text evidence="3">The sequence shown here is derived from an EMBL/GenBank/DDBJ whole genome shotgun (WGS) entry which is preliminary data.</text>
</comment>
<dbReference type="Pfam" id="PF00188">
    <property type="entry name" value="CAP"/>
    <property type="match status" value="1"/>
</dbReference>
<organism evidence="3 4">
    <name type="scientific">Macrolepiota fuliginosa MF-IS2</name>
    <dbReference type="NCBI Taxonomy" id="1400762"/>
    <lineage>
        <taxon>Eukaryota</taxon>
        <taxon>Fungi</taxon>
        <taxon>Dikarya</taxon>
        <taxon>Basidiomycota</taxon>
        <taxon>Agaricomycotina</taxon>
        <taxon>Agaricomycetes</taxon>
        <taxon>Agaricomycetidae</taxon>
        <taxon>Agaricales</taxon>
        <taxon>Agaricineae</taxon>
        <taxon>Agaricaceae</taxon>
        <taxon>Macrolepiota</taxon>
    </lineage>
</organism>
<gene>
    <name evidence="3" type="ORF">P691DRAFT_714847</name>
</gene>
<evidence type="ECO:0000313" key="3">
    <source>
        <dbReference type="EMBL" id="KAF9441866.1"/>
    </source>
</evidence>
<dbReference type="PROSITE" id="PS01010">
    <property type="entry name" value="CRISP_2"/>
    <property type="match status" value="1"/>
</dbReference>
<accession>A0A9P5X1S3</accession>
<dbReference type="AlphaFoldDB" id="A0A9P5X1S3"/>
<keyword evidence="4" id="KW-1185">Reference proteome</keyword>
<keyword evidence="1" id="KW-0732">Signal</keyword>
<feature type="chain" id="PRO_5040449063" evidence="1">
    <location>
        <begin position="18"/>
        <end position="167"/>
    </location>
</feature>
<dbReference type="EMBL" id="MU151762">
    <property type="protein sequence ID" value="KAF9441866.1"/>
    <property type="molecule type" value="Genomic_DNA"/>
</dbReference>
<dbReference type="InterPro" id="IPR018244">
    <property type="entry name" value="Allrgn_V5/Tpx1_CS"/>
</dbReference>
<dbReference type="PANTHER" id="PTHR10334">
    <property type="entry name" value="CYSTEINE-RICH SECRETORY PROTEIN-RELATED"/>
    <property type="match status" value="1"/>
</dbReference>
<dbReference type="SMART" id="SM00198">
    <property type="entry name" value="SCP"/>
    <property type="match status" value="1"/>
</dbReference>